<feature type="non-terminal residue" evidence="3">
    <location>
        <position position="125"/>
    </location>
</feature>
<dbReference type="AlphaFoldDB" id="A0A146K457"/>
<name>A0A146K457_9EUKA</name>
<dbReference type="Gene3D" id="3.40.50.300">
    <property type="entry name" value="P-loop containing nucleotide triphosphate hydrolases"/>
    <property type="match status" value="1"/>
</dbReference>
<sequence length="125" mass="14723">TKFTPHIDIVGNPHLSGKKSIVHQLVHKKFLHGPPIRIGVDYQPHQFEINYKNKQQTYHTQIWHYASQQSYFSLLSMYLKQSHGCFVVVDYSESKEQIIQSASFWFRFVKEIVNCPIILLCNKMD</sequence>
<keyword evidence="1" id="KW-0547">Nucleotide-binding</keyword>
<proteinExistence type="predicted"/>
<protein>
    <submittedName>
        <fullName evidence="3">Rab-like protein</fullName>
    </submittedName>
</protein>
<evidence type="ECO:0000256" key="1">
    <source>
        <dbReference type="ARBA" id="ARBA00022741"/>
    </source>
</evidence>
<keyword evidence="2" id="KW-0342">GTP-binding</keyword>
<dbReference type="InterPro" id="IPR027417">
    <property type="entry name" value="P-loop_NTPase"/>
</dbReference>
<accession>A0A146K457</accession>
<gene>
    <name evidence="3" type="ORF">TPC1_16605</name>
</gene>
<evidence type="ECO:0000313" key="3">
    <source>
        <dbReference type="EMBL" id="JAP91700.1"/>
    </source>
</evidence>
<evidence type="ECO:0000256" key="2">
    <source>
        <dbReference type="ARBA" id="ARBA00023134"/>
    </source>
</evidence>
<feature type="non-terminal residue" evidence="3">
    <location>
        <position position="1"/>
    </location>
</feature>
<dbReference type="Pfam" id="PF08477">
    <property type="entry name" value="Roc"/>
    <property type="match status" value="1"/>
</dbReference>
<organism evidence="3">
    <name type="scientific">Trepomonas sp. PC1</name>
    <dbReference type="NCBI Taxonomy" id="1076344"/>
    <lineage>
        <taxon>Eukaryota</taxon>
        <taxon>Metamonada</taxon>
        <taxon>Diplomonadida</taxon>
        <taxon>Hexamitidae</taxon>
        <taxon>Hexamitinae</taxon>
        <taxon>Trepomonas</taxon>
    </lineage>
</organism>
<dbReference type="EMBL" id="GDID01004906">
    <property type="protein sequence ID" value="JAP91700.1"/>
    <property type="molecule type" value="Transcribed_RNA"/>
</dbReference>
<dbReference type="GO" id="GO:0005525">
    <property type="term" value="F:GTP binding"/>
    <property type="evidence" value="ECO:0007669"/>
    <property type="project" value="UniProtKB-KW"/>
</dbReference>
<reference evidence="3" key="1">
    <citation type="submission" date="2015-07" db="EMBL/GenBank/DDBJ databases">
        <title>Adaptation to a free-living lifestyle via gene acquisitions in the diplomonad Trepomonas sp. PC1.</title>
        <authorList>
            <person name="Xu F."/>
            <person name="Jerlstrom-Hultqvist J."/>
            <person name="Kolisko M."/>
            <person name="Simpson A.G.B."/>
            <person name="Roger A.J."/>
            <person name="Svard S.G."/>
            <person name="Andersson J.O."/>
        </authorList>
    </citation>
    <scope>NUCLEOTIDE SEQUENCE</scope>
    <source>
        <strain evidence="3">PC1</strain>
    </source>
</reference>
<dbReference type="SUPFAM" id="SSF52540">
    <property type="entry name" value="P-loop containing nucleoside triphosphate hydrolases"/>
    <property type="match status" value="1"/>
</dbReference>
<dbReference type="PANTHER" id="PTHR24073">
    <property type="entry name" value="DRAB5-RELATED"/>
    <property type="match status" value="1"/>
</dbReference>